<dbReference type="EMBL" id="CAJOBI010209824">
    <property type="protein sequence ID" value="CAF5015173.1"/>
    <property type="molecule type" value="Genomic_DNA"/>
</dbReference>
<accession>A0A8S3BRR5</accession>
<evidence type="ECO:0000313" key="9">
    <source>
        <dbReference type="EMBL" id="CAF4856839.1"/>
    </source>
</evidence>
<comment type="caution">
    <text evidence="9">The sequence shown here is derived from an EMBL/GenBank/DDBJ whole genome shotgun (WGS) entry which is preliminary data.</text>
</comment>
<evidence type="ECO:0000256" key="1">
    <source>
        <dbReference type="ARBA" id="ARBA00012513"/>
    </source>
</evidence>
<name>A0A8S3BRR5_9BILA</name>
<comment type="catalytic activity">
    <reaction evidence="8">
        <text>L-seryl-[protein] + ATP = O-phospho-L-seryl-[protein] + ADP + H(+)</text>
        <dbReference type="Rhea" id="RHEA:17989"/>
        <dbReference type="Rhea" id="RHEA-COMP:9863"/>
        <dbReference type="Rhea" id="RHEA-COMP:11604"/>
        <dbReference type="ChEBI" id="CHEBI:15378"/>
        <dbReference type="ChEBI" id="CHEBI:29999"/>
        <dbReference type="ChEBI" id="CHEBI:30616"/>
        <dbReference type="ChEBI" id="CHEBI:83421"/>
        <dbReference type="ChEBI" id="CHEBI:456216"/>
        <dbReference type="EC" id="2.7.11.1"/>
    </reaction>
</comment>
<dbReference type="AlphaFoldDB" id="A0A8S3BRR5"/>
<keyword evidence="6" id="KW-0067">ATP-binding</keyword>
<dbReference type="EC" id="2.7.11.1" evidence="1"/>
<dbReference type="Proteomes" id="UP000681720">
    <property type="component" value="Unassembled WGS sequence"/>
</dbReference>
<evidence type="ECO:0000313" key="10">
    <source>
        <dbReference type="EMBL" id="CAF5015173.1"/>
    </source>
</evidence>
<protein>
    <recommendedName>
        <fullName evidence="1">non-specific serine/threonine protein kinase</fullName>
        <ecNumber evidence="1">2.7.11.1</ecNumber>
    </recommendedName>
</protein>
<evidence type="ECO:0000256" key="5">
    <source>
        <dbReference type="ARBA" id="ARBA00022777"/>
    </source>
</evidence>
<keyword evidence="5" id="KW-0418">Kinase</keyword>
<dbReference type="Proteomes" id="UP000681967">
    <property type="component" value="Unassembled WGS sequence"/>
</dbReference>
<comment type="catalytic activity">
    <reaction evidence="7">
        <text>L-threonyl-[protein] + ATP = O-phospho-L-threonyl-[protein] + ADP + H(+)</text>
        <dbReference type="Rhea" id="RHEA:46608"/>
        <dbReference type="Rhea" id="RHEA-COMP:11060"/>
        <dbReference type="Rhea" id="RHEA-COMP:11605"/>
        <dbReference type="ChEBI" id="CHEBI:15378"/>
        <dbReference type="ChEBI" id="CHEBI:30013"/>
        <dbReference type="ChEBI" id="CHEBI:30616"/>
        <dbReference type="ChEBI" id="CHEBI:61977"/>
        <dbReference type="ChEBI" id="CHEBI:456216"/>
        <dbReference type="EC" id="2.7.11.1"/>
    </reaction>
</comment>
<gene>
    <name evidence="9" type="ORF">BYL167_LOCUS50427</name>
    <name evidence="11" type="ORF">GIL414_LOCUS59030</name>
    <name evidence="10" type="ORF">SMN809_LOCUS57385</name>
</gene>
<evidence type="ECO:0000256" key="2">
    <source>
        <dbReference type="ARBA" id="ARBA00022527"/>
    </source>
</evidence>
<feature type="non-terminal residue" evidence="9">
    <location>
        <position position="55"/>
    </location>
</feature>
<dbReference type="FunFam" id="1.10.8.10:FF:000005">
    <property type="entry name" value="Non-specific serine/threonine protein kinase"/>
    <property type="match status" value="1"/>
</dbReference>
<evidence type="ECO:0000256" key="4">
    <source>
        <dbReference type="ARBA" id="ARBA00022741"/>
    </source>
</evidence>
<evidence type="ECO:0000256" key="8">
    <source>
        <dbReference type="ARBA" id="ARBA00048679"/>
    </source>
</evidence>
<keyword evidence="3" id="KW-0808">Transferase</keyword>
<dbReference type="GO" id="GO:0005524">
    <property type="term" value="F:ATP binding"/>
    <property type="evidence" value="ECO:0007669"/>
    <property type="project" value="UniProtKB-KW"/>
</dbReference>
<dbReference type="EMBL" id="CAJOBJ010221235">
    <property type="protein sequence ID" value="CAF5033536.1"/>
    <property type="molecule type" value="Genomic_DNA"/>
</dbReference>
<evidence type="ECO:0000313" key="11">
    <source>
        <dbReference type="EMBL" id="CAF5033536.1"/>
    </source>
</evidence>
<dbReference type="Gene3D" id="1.10.8.10">
    <property type="entry name" value="DNA helicase RuvA subunit, C-terminal domain"/>
    <property type="match status" value="1"/>
</dbReference>
<evidence type="ECO:0000256" key="3">
    <source>
        <dbReference type="ARBA" id="ARBA00022679"/>
    </source>
</evidence>
<proteinExistence type="predicted"/>
<evidence type="ECO:0000256" key="6">
    <source>
        <dbReference type="ARBA" id="ARBA00022840"/>
    </source>
</evidence>
<reference evidence="9" key="1">
    <citation type="submission" date="2021-02" db="EMBL/GenBank/DDBJ databases">
        <authorList>
            <person name="Nowell W R."/>
        </authorList>
    </citation>
    <scope>NUCLEOTIDE SEQUENCE</scope>
</reference>
<evidence type="ECO:0000256" key="7">
    <source>
        <dbReference type="ARBA" id="ARBA00047899"/>
    </source>
</evidence>
<feature type="non-terminal residue" evidence="9">
    <location>
        <position position="1"/>
    </location>
</feature>
<dbReference type="EMBL" id="CAJOBH010154240">
    <property type="protein sequence ID" value="CAF4856839.1"/>
    <property type="molecule type" value="Genomic_DNA"/>
</dbReference>
<dbReference type="Proteomes" id="UP000676336">
    <property type="component" value="Unassembled WGS sequence"/>
</dbReference>
<dbReference type="GO" id="GO:0004674">
    <property type="term" value="F:protein serine/threonine kinase activity"/>
    <property type="evidence" value="ECO:0007669"/>
    <property type="project" value="UniProtKB-KW"/>
</dbReference>
<keyword evidence="2" id="KW-0723">Serine/threonine-protein kinase</keyword>
<evidence type="ECO:0000313" key="12">
    <source>
        <dbReference type="Proteomes" id="UP000681967"/>
    </source>
</evidence>
<sequence length="55" mass="6654">EELRPFEEPSPDFTDNYRIEAILRETNYPREQILDSLTSRKYDDIMAFYLLLGLR</sequence>
<keyword evidence="4" id="KW-0547">Nucleotide-binding</keyword>
<organism evidence="9 12">
    <name type="scientific">Rotaria magnacalcarata</name>
    <dbReference type="NCBI Taxonomy" id="392030"/>
    <lineage>
        <taxon>Eukaryota</taxon>
        <taxon>Metazoa</taxon>
        <taxon>Spiralia</taxon>
        <taxon>Gnathifera</taxon>
        <taxon>Rotifera</taxon>
        <taxon>Eurotatoria</taxon>
        <taxon>Bdelloidea</taxon>
        <taxon>Philodinida</taxon>
        <taxon>Philodinidae</taxon>
        <taxon>Rotaria</taxon>
    </lineage>
</organism>